<gene>
    <name evidence="1" type="ORF">FX985_06252</name>
</gene>
<evidence type="ECO:0000313" key="2">
    <source>
        <dbReference type="Proteomes" id="UP000323425"/>
    </source>
</evidence>
<name>A0A5M9IVF8_9PSED</name>
<comment type="caution">
    <text evidence="1">The sequence shown here is derived from an EMBL/GenBank/DDBJ whole genome shotgun (WGS) entry which is preliminary data.</text>
</comment>
<dbReference type="EMBL" id="VTFH01000002">
    <property type="protein sequence ID" value="KAA8559869.1"/>
    <property type="molecule type" value="Genomic_DNA"/>
</dbReference>
<dbReference type="RefSeq" id="WP_150296413.1">
    <property type="nucleotide sequence ID" value="NZ_VTFH01000002.1"/>
</dbReference>
<accession>A0A5M9IVF8</accession>
<organism evidence="1 2">
    <name type="scientific">Pseudomonas extremaustralis</name>
    <dbReference type="NCBI Taxonomy" id="359110"/>
    <lineage>
        <taxon>Bacteria</taxon>
        <taxon>Pseudomonadati</taxon>
        <taxon>Pseudomonadota</taxon>
        <taxon>Gammaproteobacteria</taxon>
        <taxon>Pseudomonadales</taxon>
        <taxon>Pseudomonadaceae</taxon>
        <taxon>Pseudomonas</taxon>
    </lineage>
</organism>
<evidence type="ECO:0000313" key="1">
    <source>
        <dbReference type="EMBL" id="KAA8559869.1"/>
    </source>
</evidence>
<proteinExistence type="predicted"/>
<dbReference type="AlphaFoldDB" id="A0A5M9IVF8"/>
<protein>
    <submittedName>
        <fullName evidence="1">Uncharacterized protein</fullName>
    </submittedName>
</protein>
<dbReference type="Proteomes" id="UP000323425">
    <property type="component" value="Unassembled WGS sequence"/>
</dbReference>
<reference evidence="1 2" key="1">
    <citation type="journal article" date="2018" name="Plant Biotechnol. Rep.">
        <title>Diversity and antifungal activity of endophytic bacteria associated with Panax ginseng seedlings.</title>
        <authorList>
            <person name="Park J.M."/>
            <person name="Hong C.E."/>
            <person name="Jo S.H."/>
        </authorList>
    </citation>
    <scope>NUCLEOTIDE SEQUENCE [LARGE SCALE GENOMIC DNA]</scope>
    <source>
        <strain evidence="1 2">PgKB38</strain>
    </source>
</reference>
<sequence>MSVRELGKKFKNQIINGNANSITVLISPAENANGVILRSFYGGGVLAFGPKVPTSKDRDDSVLQEVVPAVLTYNDLSVPAGFGVYVYNSANYSIPTKLSWDYLAADGTIA</sequence>